<evidence type="ECO:0000313" key="3">
    <source>
        <dbReference type="Proteomes" id="UP000799778"/>
    </source>
</evidence>
<evidence type="ECO:0000313" key="2">
    <source>
        <dbReference type="EMBL" id="KAF2013029.1"/>
    </source>
</evidence>
<accession>A0A6A5XJI0</accession>
<proteinExistence type="predicted"/>
<feature type="region of interest" description="Disordered" evidence="1">
    <location>
        <begin position="293"/>
        <end position="341"/>
    </location>
</feature>
<gene>
    <name evidence="2" type="ORF">BU24DRAFT_465364</name>
</gene>
<dbReference type="Proteomes" id="UP000799778">
    <property type="component" value="Unassembled WGS sequence"/>
</dbReference>
<dbReference type="OrthoDB" id="3677625at2759"/>
<evidence type="ECO:0000256" key="1">
    <source>
        <dbReference type="SAM" id="MobiDB-lite"/>
    </source>
</evidence>
<reference evidence="2" key="1">
    <citation type="journal article" date="2020" name="Stud. Mycol.">
        <title>101 Dothideomycetes genomes: a test case for predicting lifestyles and emergence of pathogens.</title>
        <authorList>
            <person name="Haridas S."/>
            <person name="Albert R."/>
            <person name="Binder M."/>
            <person name="Bloem J."/>
            <person name="Labutti K."/>
            <person name="Salamov A."/>
            <person name="Andreopoulos B."/>
            <person name="Baker S."/>
            <person name="Barry K."/>
            <person name="Bills G."/>
            <person name="Bluhm B."/>
            <person name="Cannon C."/>
            <person name="Castanera R."/>
            <person name="Culley D."/>
            <person name="Daum C."/>
            <person name="Ezra D."/>
            <person name="Gonzalez J."/>
            <person name="Henrissat B."/>
            <person name="Kuo A."/>
            <person name="Liang C."/>
            <person name="Lipzen A."/>
            <person name="Lutzoni F."/>
            <person name="Magnuson J."/>
            <person name="Mondo S."/>
            <person name="Nolan M."/>
            <person name="Ohm R."/>
            <person name="Pangilinan J."/>
            <person name="Park H.-J."/>
            <person name="Ramirez L."/>
            <person name="Alfaro M."/>
            <person name="Sun H."/>
            <person name="Tritt A."/>
            <person name="Yoshinaga Y."/>
            <person name="Zwiers L.-H."/>
            <person name="Turgeon B."/>
            <person name="Goodwin S."/>
            <person name="Spatafora J."/>
            <person name="Crous P."/>
            <person name="Grigoriev I."/>
        </authorList>
    </citation>
    <scope>NUCLEOTIDE SEQUENCE</scope>
    <source>
        <strain evidence="2">CBS 175.79</strain>
    </source>
</reference>
<dbReference type="RefSeq" id="XP_033381368.1">
    <property type="nucleotide sequence ID" value="XM_033532268.1"/>
</dbReference>
<keyword evidence="3" id="KW-1185">Reference proteome</keyword>
<feature type="compositionally biased region" description="Polar residues" evidence="1">
    <location>
        <begin position="96"/>
        <end position="105"/>
    </location>
</feature>
<dbReference type="EMBL" id="ML978072">
    <property type="protein sequence ID" value="KAF2013029.1"/>
    <property type="molecule type" value="Genomic_DNA"/>
</dbReference>
<sequence>MPEKAESLLTKCCQQDTRIYEELQACFLLPGLTTQQGIVNPPGASKGLSITIGSPRLGSSSIESQYPNSPPARHRPAQPQYPSSISIPATPISPPRTVSSVLSHSSRGESTHREYILLINHGERGVEERPASMRNASINSSVMREGLQYTSNHTPSDKEYVEIPGSIPETYLSVPVLYCTDVIWRRQKSNSTHSTTFYVVSKRELDIDILLGLEDSGEGTMEYPPPVAPQPQRPHNYHFKDYSIPVHAPSPPTHSFHRSTLMYDASATATPVHTQPQHHHIVETLLERQRRSGTVVEESRFSQHSPIGITPDRRASQSEYAQSMHAPAPAPQSHGVGQDESVSRVRLHCDWGPTPLKMWLDLRAKPKDFFSTFSLCAQKRNIIFTRESVVIYLKPDKKAPDNEAQILSLAEDEMQADWETIVAELEEMIQGKSSNIYGKVQDGEG</sequence>
<feature type="compositionally biased region" description="Polar residues" evidence="1">
    <location>
        <begin position="57"/>
        <end position="67"/>
    </location>
</feature>
<name>A0A6A5XJI0_9PLEO</name>
<dbReference type="GeneID" id="54289665"/>
<protein>
    <submittedName>
        <fullName evidence="2">Uncharacterized protein</fullName>
    </submittedName>
</protein>
<organism evidence="2 3">
    <name type="scientific">Aaosphaeria arxii CBS 175.79</name>
    <dbReference type="NCBI Taxonomy" id="1450172"/>
    <lineage>
        <taxon>Eukaryota</taxon>
        <taxon>Fungi</taxon>
        <taxon>Dikarya</taxon>
        <taxon>Ascomycota</taxon>
        <taxon>Pezizomycotina</taxon>
        <taxon>Dothideomycetes</taxon>
        <taxon>Pleosporomycetidae</taxon>
        <taxon>Pleosporales</taxon>
        <taxon>Pleosporales incertae sedis</taxon>
        <taxon>Aaosphaeria</taxon>
    </lineage>
</organism>
<feature type="region of interest" description="Disordered" evidence="1">
    <location>
        <begin position="49"/>
        <end position="107"/>
    </location>
</feature>
<dbReference type="AlphaFoldDB" id="A0A6A5XJI0"/>